<dbReference type="InterPro" id="IPR050766">
    <property type="entry name" value="Bact_Lucif_Oxidored"/>
</dbReference>
<dbReference type="Gene3D" id="3.20.20.30">
    <property type="entry name" value="Luciferase-like domain"/>
    <property type="match status" value="1"/>
</dbReference>
<dbReference type="InterPro" id="IPR019949">
    <property type="entry name" value="CmoO-like"/>
</dbReference>
<accession>A0A2J9PLB3</accession>
<dbReference type="InterPro" id="IPR036661">
    <property type="entry name" value="Luciferase-like_sf"/>
</dbReference>
<dbReference type="AlphaFoldDB" id="A0A2J9PLB3"/>
<dbReference type="Proteomes" id="UP000192813">
    <property type="component" value="Unassembled WGS sequence"/>
</dbReference>
<dbReference type="NCBIfam" id="TIGR03558">
    <property type="entry name" value="oxido_grp_1"/>
    <property type="match status" value="1"/>
</dbReference>
<reference evidence="4" key="1">
    <citation type="submission" date="2017-12" db="EMBL/GenBank/DDBJ databases">
        <title>FDA dAtabase for Regulatory Grade micrObial Sequences (FDA-ARGOS): Supporting development and validation of Infectious Disease Dx tests.</title>
        <authorList>
            <person name="Hoffmann M."/>
            <person name="Allard M."/>
            <person name="Evans P."/>
            <person name="Brown E."/>
            <person name="Tallon L."/>
            <person name="Sadzewicz L."/>
            <person name="Sengamalay N."/>
            <person name="Ott S."/>
            <person name="Godinez A."/>
            <person name="Nagaraj S."/>
            <person name="Vavikolanu K."/>
            <person name="Aluvathingal J."/>
            <person name="Nadendla S."/>
            <person name="Sichtig H."/>
        </authorList>
    </citation>
    <scope>NUCLEOTIDE SEQUENCE [LARGE SCALE GENOMIC DNA]</scope>
    <source>
        <strain evidence="4">FDAARGOS_249</strain>
    </source>
</reference>
<proteinExistence type="predicted"/>
<evidence type="ECO:0000313" key="4">
    <source>
        <dbReference type="Proteomes" id="UP000192813"/>
    </source>
</evidence>
<dbReference type="PANTHER" id="PTHR30137:SF20">
    <property type="entry name" value="N-ACETYL-S-ALKYLCYSTEINE MONOOXYGENASE"/>
    <property type="match status" value="1"/>
</dbReference>
<dbReference type="Pfam" id="PF00296">
    <property type="entry name" value="Bac_luciferase"/>
    <property type="match status" value="1"/>
</dbReference>
<protein>
    <submittedName>
        <fullName evidence="3">LLM class flavin-dependent oxidoreductase</fullName>
    </submittedName>
</protein>
<dbReference type="InterPro" id="IPR011251">
    <property type="entry name" value="Luciferase-like_dom"/>
</dbReference>
<dbReference type="GO" id="GO:0005829">
    <property type="term" value="C:cytosol"/>
    <property type="evidence" value="ECO:0007669"/>
    <property type="project" value="TreeGrafter"/>
</dbReference>
<dbReference type="SUPFAM" id="SSF51679">
    <property type="entry name" value="Bacterial luciferase-like"/>
    <property type="match status" value="1"/>
</dbReference>
<dbReference type="RefSeq" id="WP_083067920.1">
    <property type="nucleotide sequence ID" value="NZ_NBTM02000001.1"/>
</dbReference>
<sequence length="330" mass="36050">MALSLSLLDQNIIYEGETAQSTLKQTVAFAQKAEALGYDSFVVAEHHFAKEIASVAPEILVGYILAKTDKIRVGSGGVMLQHYVPYKVAESFSVLHQLAPGRVILGLGKAQGGKDEAIEVLQRDFIKPVQSFDDKFIEVIRFIRNNFPSDHPYAAENYDLQPAIDSDFTIELLGGSQESANLATTQDTGLVYPYFANADLEALGKTRAAYQGSGDFKIAVIVYITDDPEEGKAYLAEQAAYTVVLNSGKRVNFNKQAAAEEYADLHQAEDAKIVEKQVGAFVGTASQVKAQLDDFSKRFNTDHFVIHTIGIPYAKKFEIIEALAGEIKGG</sequence>
<evidence type="ECO:0000313" key="3">
    <source>
        <dbReference type="EMBL" id="PNL91128.1"/>
    </source>
</evidence>
<comment type="similarity">
    <text evidence="1">To bacterial alkanal monooxygenase alpha and beta chains.</text>
</comment>
<dbReference type="GO" id="GO:0016705">
    <property type="term" value="F:oxidoreductase activity, acting on paired donors, with incorporation or reduction of molecular oxygen"/>
    <property type="evidence" value="ECO:0007669"/>
    <property type="project" value="InterPro"/>
</dbReference>
<organism evidence="3 4">
    <name type="scientific">Aerococcus viridans</name>
    <dbReference type="NCBI Taxonomy" id="1377"/>
    <lineage>
        <taxon>Bacteria</taxon>
        <taxon>Bacillati</taxon>
        <taxon>Bacillota</taxon>
        <taxon>Bacilli</taxon>
        <taxon>Lactobacillales</taxon>
        <taxon>Aerococcaceae</taxon>
        <taxon>Aerococcus</taxon>
    </lineage>
</organism>
<evidence type="ECO:0000259" key="2">
    <source>
        <dbReference type="Pfam" id="PF00296"/>
    </source>
</evidence>
<feature type="domain" description="Luciferase-like" evidence="2">
    <location>
        <begin position="18"/>
        <end position="296"/>
    </location>
</feature>
<name>A0A2J9PLB3_9LACT</name>
<dbReference type="PANTHER" id="PTHR30137">
    <property type="entry name" value="LUCIFERASE-LIKE MONOOXYGENASE"/>
    <property type="match status" value="1"/>
</dbReference>
<comment type="caution">
    <text evidence="3">The sequence shown here is derived from an EMBL/GenBank/DDBJ whole genome shotgun (WGS) entry which is preliminary data.</text>
</comment>
<dbReference type="EMBL" id="NBTM02000001">
    <property type="protein sequence ID" value="PNL91128.1"/>
    <property type="molecule type" value="Genomic_DNA"/>
</dbReference>
<evidence type="ECO:0000256" key="1">
    <source>
        <dbReference type="ARBA" id="ARBA00007789"/>
    </source>
</evidence>
<gene>
    <name evidence="3" type="ORF">A6J77_002320</name>
</gene>